<reference evidence="2 3" key="1">
    <citation type="journal article" date="2013" name="Science">
        <title>Genomic diversity and evolution of the head crest in the rock pigeon.</title>
        <authorList>
            <person name="Shapiro M.D."/>
            <person name="Kronenberg Z."/>
            <person name="Li C."/>
            <person name="Domyan E.T."/>
            <person name="Pan H."/>
            <person name="Campbell M."/>
            <person name="Tan H."/>
            <person name="Huff C.D."/>
            <person name="Hu H."/>
            <person name="Vickrey A.I."/>
            <person name="Nielsen S.C."/>
            <person name="Stringham S.A."/>
            <person name="Hu H."/>
            <person name="Willerslev E."/>
            <person name="Gilbert M.T."/>
            <person name="Yandell M."/>
            <person name="Zhang G."/>
            <person name="Wang J."/>
        </authorList>
    </citation>
    <scope>NUCLEOTIDE SEQUENCE [LARGE SCALE GENOMIC DNA]</scope>
    <source>
        <tissue evidence="2">Blood</tissue>
    </source>
</reference>
<dbReference type="EMBL" id="AKCR02000950">
    <property type="protein sequence ID" value="PKK16735.1"/>
    <property type="molecule type" value="Genomic_DNA"/>
</dbReference>
<dbReference type="InParanoid" id="A0A2I0LH17"/>
<name>A0A2I0LH17_COLLI</name>
<organism evidence="2 3">
    <name type="scientific">Columba livia</name>
    <name type="common">Rock dove</name>
    <dbReference type="NCBI Taxonomy" id="8932"/>
    <lineage>
        <taxon>Eukaryota</taxon>
        <taxon>Metazoa</taxon>
        <taxon>Chordata</taxon>
        <taxon>Craniata</taxon>
        <taxon>Vertebrata</taxon>
        <taxon>Euteleostomi</taxon>
        <taxon>Archelosauria</taxon>
        <taxon>Archosauria</taxon>
        <taxon>Dinosauria</taxon>
        <taxon>Saurischia</taxon>
        <taxon>Theropoda</taxon>
        <taxon>Coelurosauria</taxon>
        <taxon>Aves</taxon>
        <taxon>Neognathae</taxon>
        <taxon>Neoaves</taxon>
        <taxon>Columbimorphae</taxon>
        <taxon>Columbiformes</taxon>
        <taxon>Columbidae</taxon>
        <taxon>Columba</taxon>
    </lineage>
</organism>
<dbReference type="Proteomes" id="UP000053872">
    <property type="component" value="Unassembled WGS sequence"/>
</dbReference>
<protein>
    <submittedName>
        <fullName evidence="2">Uncharacterized protein</fullName>
    </submittedName>
</protein>
<dbReference type="AlphaFoldDB" id="A0A2I0LH17"/>
<evidence type="ECO:0000256" key="1">
    <source>
        <dbReference type="SAM" id="MobiDB-lite"/>
    </source>
</evidence>
<gene>
    <name evidence="2" type="ORF">A306_00000134</name>
</gene>
<evidence type="ECO:0000313" key="2">
    <source>
        <dbReference type="EMBL" id="PKK16735.1"/>
    </source>
</evidence>
<evidence type="ECO:0000313" key="3">
    <source>
        <dbReference type="Proteomes" id="UP000053872"/>
    </source>
</evidence>
<keyword evidence="3" id="KW-1185">Reference proteome</keyword>
<proteinExistence type="predicted"/>
<accession>A0A2I0LH17</accession>
<sequence length="213" mass="22745">MDDPFRQHPPAEAPKHLYSNVERLQQLQQSLDRAAHGQRKRPVSAVPTGASSSALPAQAASFLCPSSPASAAAIRGKDLSRSQRTLTLPERKGTRDGLDILIGRTIEGLCLCAGGKRAFPKLEEKVGQLERACRVKGRLKAGSEMNLLAIGKSLKGHIAATASSAGSEGSFLTPLLKRTMSAKSALKPTLSPAIVEKGSVLQKRKEWEMKAAM</sequence>
<comment type="caution">
    <text evidence="2">The sequence shown here is derived from an EMBL/GenBank/DDBJ whole genome shotgun (WGS) entry which is preliminary data.</text>
</comment>
<feature type="region of interest" description="Disordered" evidence="1">
    <location>
        <begin position="27"/>
        <end position="51"/>
    </location>
</feature>